<dbReference type="EMBL" id="JBFMIA010000330">
    <property type="protein sequence ID" value="MEW9503629.1"/>
    <property type="molecule type" value="Genomic_DNA"/>
</dbReference>
<dbReference type="InterPro" id="IPR006680">
    <property type="entry name" value="Amidohydro-rel"/>
</dbReference>
<evidence type="ECO:0000313" key="3">
    <source>
        <dbReference type="Proteomes" id="UP001556040"/>
    </source>
</evidence>
<dbReference type="RefSeq" id="WP_367781089.1">
    <property type="nucleotide sequence ID" value="NZ_JBFMIA010000330.1"/>
</dbReference>
<protein>
    <submittedName>
        <fullName evidence="2">Amidohydrolase family protein</fullName>
    </submittedName>
</protein>
<proteinExistence type="predicted"/>
<organism evidence="2 3">
    <name type="scientific">Jeotgalibacillus marinus</name>
    <dbReference type="NCBI Taxonomy" id="86667"/>
    <lineage>
        <taxon>Bacteria</taxon>
        <taxon>Bacillati</taxon>
        <taxon>Bacillota</taxon>
        <taxon>Bacilli</taxon>
        <taxon>Bacillales</taxon>
        <taxon>Caryophanaceae</taxon>
        <taxon>Jeotgalibacillus</taxon>
    </lineage>
</organism>
<name>A0ABV3Q9T4_9BACL</name>
<feature type="non-terminal residue" evidence="2">
    <location>
        <position position="75"/>
    </location>
</feature>
<gene>
    <name evidence="2" type="ORF">AB1471_18060</name>
</gene>
<accession>A0ABV3Q9T4</accession>
<dbReference type="Gene3D" id="3.20.20.140">
    <property type="entry name" value="Metal-dependent hydrolases"/>
    <property type="match status" value="1"/>
</dbReference>
<dbReference type="InterPro" id="IPR032466">
    <property type="entry name" value="Metal_Hydrolase"/>
</dbReference>
<keyword evidence="3" id="KW-1185">Reference proteome</keyword>
<reference evidence="2 3" key="1">
    <citation type="journal article" date="1979" name="Int. J. Syst. Evol. Microbiol.">
        <title>Bacillus globisporus subsp. marinus subsp. nov.</title>
        <authorList>
            <person name="Liu H."/>
        </authorList>
    </citation>
    <scope>NUCLEOTIDE SEQUENCE [LARGE SCALE GENOMIC DNA]</scope>
    <source>
        <strain evidence="2 3">DSM 1297</strain>
    </source>
</reference>
<evidence type="ECO:0000313" key="2">
    <source>
        <dbReference type="EMBL" id="MEW9503629.1"/>
    </source>
</evidence>
<feature type="non-terminal residue" evidence="2">
    <location>
        <position position="1"/>
    </location>
</feature>
<sequence length="75" mass="8450">EVDFPKHLERMAADTRIKGIRRLLQSDPDDLSAGQVFRDNLRRLAPLGLTFDICVQSRQLGVARDLVAACPEVQF</sequence>
<comment type="caution">
    <text evidence="2">The sequence shown here is derived from an EMBL/GenBank/DDBJ whole genome shotgun (WGS) entry which is preliminary data.</text>
</comment>
<feature type="domain" description="Amidohydrolase-related" evidence="1">
    <location>
        <begin position="3"/>
        <end position="75"/>
    </location>
</feature>
<dbReference type="Pfam" id="PF04909">
    <property type="entry name" value="Amidohydro_2"/>
    <property type="match status" value="1"/>
</dbReference>
<evidence type="ECO:0000259" key="1">
    <source>
        <dbReference type="Pfam" id="PF04909"/>
    </source>
</evidence>
<dbReference type="SUPFAM" id="SSF51556">
    <property type="entry name" value="Metallo-dependent hydrolases"/>
    <property type="match status" value="1"/>
</dbReference>
<dbReference type="Proteomes" id="UP001556040">
    <property type="component" value="Unassembled WGS sequence"/>
</dbReference>